<dbReference type="AlphaFoldDB" id="A0A165BDJ0"/>
<dbReference type="Proteomes" id="UP000076871">
    <property type="component" value="Unassembled WGS sequence"/>
</dbReference>
<feature type="region of interest" description="Disordered" evidence="7">
    <location>
        <begin position="565"/>
        <end position="593"/>
    </location>
</feature>
<dbReference type="RefSeq" id="XP_040758546.1">
    <property type="nucleotide sequence ID" value="XM_040905963.1"/>
</dbReference>
<keyword evidence="5" id="KW-0862">Zinc</keyword>
<dbReference type="Pfam" id="PF01435">
    <property type="entry name" value="Peptidase_M48"/>
    <property type="match status" value="1"/>
</dbReference>
<evidence type="ECO:0000256" key="2">
    <source>
        <dbReference type="ARBA" id="ARBA00022670"/>
    </source>
</evidence>
<keyword evidence="2" id="KW-0645">Protease</keyword>
<feature type="region of interest" description="Disordered" evidence="7">
    <location>
        <begin position="520"/>
        <end position="549"/>
    </location>
</feature>
<keyword evidence="8" id="KW-0812">Transmembrane</keyword>
<evidence type="ECO:0000256" key="4">
    <source>
        <dbReference type="ARBA" id="ARBA00022801"/>
    </source>
</evidence>
<keyword evidence="4" id="KW-0378">Hydrolase</keyword>
<reference evidence="10 11" key="1">
    <citation type="journal article" date="2016" name="Mol. Biol. Evol.">
        <title>Comparative Genomics of Early-Diverging Mushroom-Forming Fungi Provides Insights into the Origins of Lignocellulose Decay Capabilities.</title>
        <authorList>
            <person name="Nagy L.G."/>
            <person name="Riley R."/>
            <person name="Tritt A."/>
            <person name="Adam C."/>
            <person name="Daum C."/>
            <person name="Floudas D."/>
            <person name="Sun H."/>
            <person name="Yadav J.S."/>
            <person name="Pangilinan J."/>
            <person name="Larsson K.H."/>
            <person name="Matsuura K."/>
            <person name="Barry K."/>
            <person name="Labutti K."/>
            <person name="Kuo R."/>
            <person name="Ohm R.A."/>
            <person name="Bhattacharya S.S."/>
            <person name="Shirouzu T."/>
            <person name="Yoshinaga Y."/>
            <person name="Martin F.M."/>
            <person name="Grigoriev I.V."/>
            <person name="Hibbett D.S."/>
        </authorList>
    </citation>
    <scope>NUCLEOTIDE SEQUENCE [LARGE SCALE GENOMIC DNA]</scope>
    <source>
        <strain evidence="10 11">93-53</strain>
    </source>
</reference>
<proteinExistence type="predicted"/>
<name>A0A165BDJ0_9APHY</name>
<dbReference type="GO" id="GO:0004222">
    <property type="term" value="F:metalloendopeptidase activity"/>
    <property type="evidence" value="ECO:0007669"/>
    <property type="project" value="InterPro"/>
</dbReference>
<organism evidence="10 11">
    <name type="scientific">Laetiporus sulphureus 93-53</name>
    <dbReference type="NCBI Taxonomy" id="1314785"/>
    <lineage>
        <taxon>Eukaryota</taxon>
        <taxon>Fungi</taxon>
        <taxon>Dikarya</taxon>
        <taxon>Basidiomycota</taxon>
        <taxon>Agaricomycotina</taxon>
        <taxon>Agaricomycetes</taxon>
        <taxon>Polyporales</taxon>
        <taxon>Laetiporus</taxon>
    </lineage>
</organism>
<keyword evidence="11" id="KW-1185">Reference proteome</keyword>
<dbReference type="PANTHER" id="PTHR22726">
    <property type="entry name" value="METALLOENDOPEPTIDASE OMA1"/>
    <property type="match status" value="1"/>
</dbReference>
<comment type="cofactor">
    <cofactor evidence="1">
        <name>Zn(2+)</name>
        <dbReference type="ChEBI" id="CHEBI:29105"/>
    </cofactor>
</comment>
<feature type="compositionally biased region" description="Basic and acidic residues" evidence="7">
    <location>
        <begin position="579"/>
        <end position="593"/>
    </location>
</feature>
<dbReference type="STRING" id="1314785.A0A165BDJ0"/>
<gene>
    <name evidence="10" type="ORF">LAESUDRAFT_687669</name>
</gene>
<accession>A0A165BDJ0</accession>
<dbReference type="GO" id="GO:0005743">
    <property type="term" value="C:mitochondrial inner membrane"/>
    <property type="evidence" value="ECO:0007669"/>
    <property type="project" value="TreeGrafter"/>
</dbReference>
<evidence type="ECO:0000256" key="8">
    <source>
        <dbReference type="SAM" id="Phobius"/>
    </source>
</evidence>
<evidence type="ECO:0000256" key="1">
    <source>
        <dbReference type="ARBA" id="ARBA00001947"/>
    </source>
</evidence>
<evidence type="ECO:0000256" key="6">
    <source>
        <dbReference type="ARBA" id="ARBA00023049"/>
    </source>
</evidence>
<evidence type="ECO:0000256" key="5">
    <source>
        <dbReference type="ARBA" id="ARBA00022833"/>
    </source>
</evidence>
<evidence type="ECO:0000313" key="10">
    <source>
        <dbReference type="EMBL" id="KZT00806.1"/>
    </source>
</evidence>
<dbReference type="GO" id="GO:0034982">
    <property type="term" value="P:mitochondrial protein processing"/>
    <property type="evidence" value="ECO:0007669"/>
    <property type="project" value="TreeGrafter"/>
</dbReference>
<dbReference type="PANTHER" id="PTHR22726:SF18">
    <property type="entry name" value="PEPTIDASE M48 DOMAIN-CONTAINING PROTEIN"/>
    <property type="match status" value="1"/>
</dbReference>
<dbReference type="GO" id="GO:0046872">
    <property type="term" value="F:metal ion binding"/>
    <property type="evidence" value="ECO:0007669"/>
    <property type="project" value="UniProtKB-KW"/>
</dbReference>
<evidence type="ECO:0000259" key="9">
    <source>
        <dbReference type="Pfam" id="PF01435"/>
    </source>
</evidence>
<dbReference type="OrthoDB" id="7464992at2759"/>
<keyword evidence="8" id="KW-1133">Transmembrane helix</keyword>
<sequence length="593" mass="66389">MRTLYRSDNLRPRRQCAMLRSLLARSSPPNAAILPSSRRSTLTACSSSSNTSGMRKSLHILQVTKRHERALAVPPSLKIAHSHARTFHSTPRRSIPGCFVVLKTSAAIATVETAVKVSLTFLPVLQMVRFRSKKILYMVDRKIQAGRTDLLEKRERIAQRMAQSKKLFRFLLYIPAVLVSMMVIASLERTPITGRLRLILLSPEEEDEIAAKLAGVGWYQAVGEILSQAGRPQLVPPSDWRYLWVQDTLRRLESIIPILQHEDEILPDWMEVTLDGVPQPPPSEYPLRPRPKASEYFKRFADVACAREAHPTSHEFTGPPYSLIVIERPEFCNAFSYGFGPDGAGGIVVFSGFLDEILAKHSSAPVQSPHEEHHEDNSWWSSFLGSFLSLSPPPPAHPMPTEEQTSELAILLAHELAHLILAHHLETLSSGSIFAPGLMSILADVVRTLVFPITMLFGPFINDALASVGKASSGEFARLSEACTNQVQEIEADVVSARLLAHAGFDPRHAVQFWENRHEMPQGSDCSPGGIEQQEAQNETLQRGWAGSSHPVNVERLKRLKEELDRWEDARRKAREKRRVMNEQKKASEHVVS</sequence>
<keyword evidence="6" id="KW-0482">Metalloprotease</keyword>
<evidence type="ECO:0000256" key="7">
    <source>
        <dbReference type="SAM" id="MobiDB-lite"/>
    </source>
</evidence>
<keyword evidence="3" id="KW-0479">Metal-binding</keyword>
<protein>
    <recommendedName>
        <fullName evidence="9">Peptidase M48 domain-containing protein</fullName>
    </recommendedName>
</protein>
<dbReference type="GeneID" id="63822992"/>
<feature type="domain" description="Peptidase M48" evidence="9">
    <location>
        <begin position="312"/>
        <end position="563"/>
    </location>
</feature>
<dbReference type="InterPro" id="IPR001915">
    <property type="entry name" value="Peptidase_M48"/>
</dbReference>
<dbReference type="InParanoid" id="A0A165BDJ0"/>
<feature type="transmembrane region" description="Helical" evidence="8">
    <location>
        <begin position="170"/>
        <end position="187"/>
    </location>
</feature>
<keyword evidence="8" id="KW-0472">Membrane</keyword>
<evidence type="ECO:0000256" key="3">
    <source>
        <dbReference type="ARBA" id="ARBA00022723"/>
    </source>
</evidence>
<dbReference type="GO" id="GO:0006515">
    <property type="term" value="P:protein quality control for misfolded or incompletely synthesized proteins"/>
    <property type="evidence" value="ECO:0007669"/>
    <property type="project" value="TreeGrafter"/>
</dbReference>
<evidence type="ECO:0000313" key="11">
    <source>
        <dbReference type="Proteomes" id="UP000076871"/>
    </source>
</evidence>
<dbReference type="EMBL" id="KV427677">
    <property type="protein sequence ID" value="KZT00806.1"/>
    <property type="molecule type" value="Genomic_DNA"/>
</dbReference>
<dbReference type="InterPro" id="IPR051156">
    <property type="entry name" value="Mito/Outer_Membr_Metalloprot"/>
</dbReference>